<dbReference type="InterPro" id="IPR017871">
    <property type="entry name" value="ABC_transporter-like_CS"/>
</dbReference>
<dbReference type="RefSeq" id="WP_128980429.1">
    <property type="nucleotide sequence ID" value="NZ_PDKJ01000005.1"/>
</dbReference>
<dbReference type="Proteomes" id="UP000290172">
    <property type="component" value="Unassembled WGS sequence"/>
</dbReference>
<reference evidence="6 7" key="1">
    <citation type="submission" date="2017-10" db="EMBL/GenBank/DDBJ databases">
        <title>Genomics of the genus Arcobacter.</title>
        <authorList>
            <person name="Perez-Cataluna A."/>
            <person name="Figueras M.J."/>
        </authorList>
    </citation>
    <scope>NUCLEOTIDE SEQUENCE [LARGE SCALE GENOMIC DNA]</scope>
    <source>
        <strain evidence="6 7">CECT 8993</strain>
    </source>
</reference>
<keyword evidence="2" id="KW-0592">Phosphate transport</keyword>
<evidence type="ECO:0000256" key="3">
    <source>
        <dbReference type="ARBA" id="ARBA00022741"/>
    </source>
</evidence>
<dbReference type="GO" id="GO:0016887">
    <property type="term" value="F:ATP hydrolysis activity"/>
    <property type="evidence" value="ECO:0007669"/>
    <property type="project" value="InterPro"/>
</dbReference>
<dbReference type="InterPro" id="IPR005670">
    <property type="entry name" value="PstB-like"/>
</dbReference>
<comment type="caution">
    <text evidence="6">The sequence shown here is derived from an EMBL/GenBank/DDBJ whole genome shotgun (WGS) entry which is preliminary data.</text>
</comment>
<name>A0A4Q0YDJ0_9BACT</name>
<dbReference type="NCBIfam" id="TIGR00972">
    <property type="entry name" value="3a0107s01c2"/>
    <property type="match status" value="1"/>
</dbReference>
<accession>A0A4Q0YDJ0</accession>
<dbReference type="InterPro" id="IPR003593">
    <property type="entry name" value="AAA+_ATPase"/>
</dbReference>
<protein>
    <submittedName>
        <fullName evidence="6">Phosphate ABC transporter ATP-binding protein</fullName>
    </submittedName>
</protein>
<keyword evidence="3" id="KW-0547">Nucleotide-binding</keyword>
<dbReference type="SUPFAM" id="SSF52540">
    <property type="entry name" value="P-loop containing nucleoside triphosphate hydrolases"/>
    <property type="match status" value="1"/>
</dbReference>
<evidence type="ECO:0000259" key="5">
    <source>
        <dbReference type="PROSITE" id="PS50893"/>
    </source>
</evidence>
<dbReference type="Gene3D" id="3.40.50.300">
    <property type="entry name" value="P-loop containing nucleotide triphosphate hydrolases"/>
    <property type="match status" value="1"/>
</dbReference>
<feature type="domain" description="ABC transporter" evidence="5">
    <location>
        <begin position="4"/>
        <end position="255"/>
    </location>
</feature>
<dbReference type="PANTHER" id="PTHR43423">
    <property type="entry name" value="ABC TRANSPORTER I FAMILY MEMBER 17"/>
    <property type="match status" value="1"/>
</dbReference>
<dbReference type="GO" id="GO:0016020">
    <property type="term" value="C:membrane"/>
    <property type="evidence" value="ECO:0007669"/>
    <property type="project" value="InterPro"/>
</dbReference>
<evidence type="ECO:0000256" key="2">
    <source>
        <dbReference type="ARBA" id="ARBA00022592"/>
    </source>
</evidence>
<dbReference type="CDD" id="cd03260">
    <property type="entry name" value="ABC_PstB_phosphate_transporter"/>
    <property type="match status" value="1"/>
</dbReference>
<dbReference type="GO" id="GO:0035435">
    <property type="term" value="P:phosphate ion transmembrane transport"/>
    <property type="evidence" value="ECO:0007669"/>
    <property type="project" value="InterPro"/>
</dbReference>
<proteinExistence type="predicted"/>
<dbReference type="InterPro" id="IPR003439">
    <property type="entry name" value="ABC_transporter-like_ATP-bd"/>
</dbReference>
<dbReference type="PROSITE" id="PS50893">
    <property type="entry name" value="ABC_TRANSPORTER_2"/>
    <property type="match status" value="1"/>
</dbReference>
<organism evidence="6 7">
    <name type="scientific">Halarcobacter ebronensis</name>
    <dbReference type="NCBI Taxonomy" id="1462615"/>
    <lineage>
        <taxon>Bacteria</taxon>
        <taxon>Pseudomonadati</taxon>
        <taxon>Campylobacterota</taxon>
        <taxon>Epsilonproteobacteria</taxon>
        <taxon>Campylobacterales</taxon>
        <taxon>Arcobacteraceae</taxon>
        <taxon>Halarcobacter</taxon>
    </lineage>
</organism>
<dbReference type="EMBL" id="PDKJ01000005">
    <property type="protein sequence ID" value="RXJ68536.1"/>
    <property type="molecule type" value="Genomic_DNA"/>
</dbReference>
<evidence type="ECO:0000256" key="4">
    <source>
        <dbReference type="ARBA" id="ARBA00022840"/>
    </source>
</evidence>
<evidence type="ECO:0000256" key="1">
    <source>
        <dbReference type="ARBA" id="ARBA00022448"/>
    </source>
</evidence>
<keyword evidence="4 6" id="KW-0067">ATP-binding</keyword>
<dbReference type="SMART" id="SM00382">
    <property type="entry name" value="AAA"/>
    <property type="match status" value="1"/>
</dbReference>
<dbReference type="PROSITE" id="PS00211">
    <property type="entry name" value="ABC_TRANSPORTER_1"/>
    <property type="match status" value="1"/>
</dbReference>
<dbReference type="PANTHER" id="PTHR43423:SF1">
    <property type="entry name" value="ABC TRANSPORTER I FAMILY MEMBER 17"/>
    <property type="match status" value="1"/>
</dbReference>
<dbReference type="GO" id="GO:0005315">
    <property type="term" value="F:phosphate transmembrane transporter activity"/>
    <property type="evidence" value="ECO:0007669"/>
    <property type="project" value="InterPro"/>
</dbReference>
<dbReference type="InterPro" id="IPR027417">
    <property type="entry name" value="P-loop_NTPase"/>
</dbReference>
<keyword evidence="1" id="KW-0813">Transport</keyword>
<dbReference type="AlphaFoldDB" id="A0A4Q0YDJ0"/>
<evidence type="ECO:0000313" key="6">
    <source>
        <dbReference type="EMBL" id="RXJ68536.1"/>
    </source>
</evidence>
<dbReference type="GO" id="GO:0005524">
    <property type="term" value="F:ATP binding"/>
    <property type="evidence" value="ECO:0007669"/>
    <property type="project" value="UniProtKB-KW"/>
</dbReference>
<dbReference type="Pfam" id="PF00005">
    <property type="entry name" value="ABC_tran"/>
    <property type="match status" value="1"/>
</dbReference>
<gene>
    <name evidence="6" type="primary">pstB</name>
    <name evidence="6" type="ORF">CRV08_06825</name>
</gene>
<sequence length="260" mass="29093">MSIMNVENFSFTYAGAPQKSLININLPIKKDKITALIGPSGCGKSTLLRALNRIHDLYPNNKYEGKLMLKNSKTDKMENILDIKKENHFIKLRQRVGMIFQKPTPFPMSIFDNVAYGLKIAGVKNKSELSDKVEEALKGSALWNEVSDRLDKNAMGLSGGQQQRLCIARAVAVKPDLLLFDEPTSALDPISTGAIEELIVELKKDVTIAIVTHNMQQACRISDFTAFMYLGKLVEYNDTEEIFINPGEKQTEDYITGRFG</sequence>
<evidence type="ECO:0000313" key="7">
    <source>
        <dbReference type="Proteomes" id="UP000290172"/>
    </source>
</evidence>